<dbReference type="GO" id="GO:0005886">
    <property type="term" value="C:plasma membrane"/>
    <property type="evidence" value="ECO:0007669"/>
    <property type="project" value="UniProtKB-SubCell"/>
</dbReference>
<dbReference type="SMART" id="SM00304">
    <property type="entry name" value="HAMP"/>
    <property type="match status" value="1"/>
</dbReference>
<evidence type="ECO:0000256" key="13">
    <source>
        <dbReference type="SAM" id="Phobius"/>
    </source>
</evidence>
<dbReference type="PANTHER" id="PTHR24421:SF37">
    <property type="entry name" value="SENSOR HISTIDINE KINASE NARS"/>
    <property type="match status" value="1"/>
</dbReference>
<evidence type="ECO:0000256" key="5">
    <source>
        <dbReference type="ARBA" id="ARBA00022553"/>
    </source>
</evidence>
<dbReference type="Proteomes" id="UP000004508">
    <property type="component" value="Unassembled WGS sequence"/>
</dbReference>
<dbReference type="SUPFAM" id="SSF158472">
    <property type="entry name" value="HAMP domain-like"/>
    <property type="match status" value="1"/>
</dbReference>
<dbReference type="InParanoid" id="D6TYZ9"/>
<evidence type="ECO:0000256" key="10">
    <source>
        <dbReference type="ARBA" id="ARBA00023012"/>
    </source>
</evidence>
<evidence type="ECO:0000256" key="9">
    <source>
        <dbReference type="ARBA" id="ARBA00022989"/>
    </source>
</evidence>
<dbReference type="CDD" id="cd06225">
    <property type="entry name" value="HAMP"/>
    <property type="match status" value="1"/>
</dbReference>
<dbReference type="Pfam" id="PF07730">
    <property type="entry name" value="HisKA_3"/>
    <property type="match status" value="1"/>
</dbReference>
<dbReference type="SMART" id="SM00387">
    <property type="entry name" value="HATPase_c"/>
    <property type="match status" value="1"/>
</dbReference>
<dbReference type="PROSITE" id="PS50885">
    <property type="entry name" value="HAMP"/>
    <property type="match status" value="1"/>
</dbReference>
<evidence type="ECO:0000259" key="14">
    <source>
        <dbReference type="PROSITE" id="PS50109"/>
    </source>
</evidence>
<dbReference type="CDD" id="cd16917">
    <property type="entry name" value="HATPase_UhpB-NarQ-NarX-like"/>
    <property type="match status" value="1"/>
</dbReference>
<evidence type="ECO:0000256" key="1">
    <source>
        <dbReference type="ARBA" id="ARBA00000085"/>
    </source>
</evidence>
<keyword evidence="17" id="KW-1185">Reference proteome</keyword>
<keyword evidence="5" id="KW-0597">Phosphoprotein</keyword>
<dbReference type="InterPro" id="IPR003594">
    <property type="entry name" value="HATPase_dom"/>
</dbReference>
<feature type="coiled-coil region" evidence="12">
    <location>
        <begin position="248"/>
        <end position="328"/>
    </location>
</feature>
<keyword evidence="11 13" id="KW-0472">Membrane</keyword>
<dbReference type="FunCoup" id="D6TYZ9">
    <property type="interactions" value="144"/>
</dbReference>
<dbReference type="EC" id="2.7.13.3" evidence="3"/>
<keyword evidence="6 16" id="KW-0808">Transferase</keyword>
<evidence type="ECO:0000256" key="4">
    <source>
        <dbReference type="ARBA" id="ARBA00022475"/>
    </source>
</evidence>
<keyword evidence="7 13" id="KW-0812">Transmembrane</keyword>
<reference evidence="16 17" key="1">
    <citation type="journal article" date="2011" name="Stand. Genomic Sci.">
        <title>Non-contiguous finished genome sequence and contextual data of the filamentous soil bacterium Ktedonobacter racemifer type strain (SOSP1-21).</title>
        <authorList>
            <person name="Chang Y.J."/>
            <person name="Land M."/>
            <person name="Hauser L."/>
            <person name="Chertkov O."/>
            <person name="Del Rio T.G."/>
            <person name="Nolan M."/>
            <person name="Copeland A."/>
            <person name="Tice H."/>
            <person name="Cheng J.F."/>
            <person name="Lucas S."/>
            <person name="Han C."/>
            <person name="Goodwin L."/>
            <person name="Pitluck S."/>
            <person name="Ivanova N."/>
            <person name="Ovchinikova G."/>
            <person name="Pati A."/>
            <person name="Chen A."/>
            <person name="Palaniappan K."/>
            <person name="Mavromatis K."/>
            <person name="Liolios K."/>
            <person name="Brettin T."/>
            <person name="Fiebig A."/>
            <person name="Rohde M."/>
            <person name="Abt B."/>
            <person name="Goker M."/>
            <person name="Detter J.C."/>
            <person name="Woyke T."/>
            <person name="Bristow J."/>
            <person name="Eisen J.A."/>
            <person name="Markowitz V."/>
            <person name="Hugenholtz P."/>
            <person name="Kyrpides N.C."/>
            <person name="Klenk H.P."/>
            <person name="Lapidus A."/>
        </authorList>
    </citation>
    <scope>NUCLEOTIDE SEQUENCE [LARGE SCALE GENOMIC DNA]</scope>
    <source>
        <strain evidence="17">DSM 44963</strain>
    </source>
</reference>
<evidence type="ECO:0000259" key="15">
    <source>
        <dbReference type="PROSITE" id="PS50885"/>
    </source>
</evidence>
<dbReference type="GO" id="GO:0000155">
    <property type="term" value="F:phosphorelay sensor kinase activity"/>
    <property type="evidence" value="ECO:0007669"/>
    <property type="project" value="InterPro"/>
</dbReference>
<dbReference type="InterPro" id="IPR036890">
    <property type="entry name" value="HATPase_C_sf"/>
</dbReference>
<dbReference type="PROSITE" id="PS50109">
    <property type="entry name" value="HIS_KIN"/>
    <property type="match status" value="1"/>
</dbReference>
<dbReference type="Pfam" id="PF00672">
    <property type="entry name" value="HAMP"/>
    <property type="match status" value="1"/>
</dbReference>
<dbReference type="Pfam" id="PF02518">
    <property type="entry name" value="HATPase_c"/>
    <property type="match status" value="1"/>
</dbReference>
<evidence type="ECO:0000256" key="6">
    <source>
        <dbReference type="ARBA" id="ARBA00022679"/>
    </source>
</evidence>
<dbReference type="eggNOG" id="COG3850">
    <property type="taxonomic scope" value="Bacteria"/>
</dbReference>
<sequence length="487" mass="53078">MTIFYMINAVLAFLVVEIILVGGALLISVPNLPLFASGVLTQEVPQATTYFVHGSPDGEALARWLTILDKEFPSKQGPFSFARPLLLAVVDIQGHVLASSGRYPLVVGTQFPDQLSSRDRANWRIARADVRGAENKFTPEGDGSLLGMAAITDQHHVDGVLVVKVVAPDNWQLALNFLQFLALSVVIITLYAAVAGGISGYVTARGLTRRLQGLVRAAERWSRGDFSSYVHDSSEDELGQATQQFNHMAGQLRQLLQVRQKVATLEERNRLARDLHDSVKQQVFAAAMQIGAVRFLLRQDIDAAEKRLLEAEKLVRQAQQELTSLIRELRPAALEGKGLVAAIRELTTQWTQQTGIVANVRIGEMQILALTVEEALFRVTQEALANVARHSHATLVQVSLEVEDDLVTLTVRDNGQGFAVGEEHHPGIGLSSMQERMRHLGGDVQVESVAAKGVCIVARCKRLLQDAHIEPAEDSAEHASGGIAKGG</sequence>
<dbReference type="InterPro" id="IPR005467">
    <property type="entry name" value="His_kinase_dom"/>
</dbReference>
<name>D6TYZ9_KTERA</name>
<dbReference type="STRING" id="485913.Krac_2538"/>
<evidence type="ECO:0000313" key="17">
    <source>
        <dbReference type="Proteomes" id="UP000004508"/>
    </source>
</evidence>
<evidence type="ECO:0000256" key="3">
    <source>
        <dbReference type="ARBA" id="ARBA00012438"/>
    </source>
</evidence>
<dbReference type="InterPro" id="IPR003660">
    <property type="entry name" value="HAMP_dom"/>
</dbReference>
<comment type="subcellular location">
    <subcellularLocation>
        <location evidence="2">Cell membrane</location>
        <topology evidence="2">Multi-pass membrane protein</topology>
    </subcellularLocation>
</comment>
<feature type="domain" description="HAMP" evidence="15">
    <location>
        <begin position="205"/>
        <end position="257"/>
    </location>
</feature>
<evidence type="ECO:0000313" key="16">
    <source>
        <dbReference type="EMBL" id="EFH81789.1"/>
    </source>
</evidence>
<keyword evidence="12" id="KW-0175">Coiled coil</keyword>
<dbReference type="Gene3D" id="6.10.340.10">
    <property type="match status" value="1"/>
</dbReference>
<feature type="transmembrane region" description="Helical" evidence="13">
    <location>
        <begin position="177"/>
        <end position="202"/>
    </location>
</feature>
<evidence type="ECO:0000256" key="12">
    <source>
        <dbReference type="SAM" id="Coils"/>
    </source>
</evidence>
<keyword evidence="9 13" id="KW-1133">Transmembrane helix</keyword>
<dbReference type="InterPro" id="IPR011712">
    <property type="entry name" value="Sig_transdc_His_kin_sub3_dim/P"/>
</dbReference>
<evidence type="ECO:0000256" key="11">
    <source>
        <dbReference type="ARBA" id="ARBA00023136"/>
    </source>
</evidence>
<feature type="transmembrane region" description="Helical" evidence="13">
    <location>
        <begin position="7"/>
        <end position="27"/>
    </location>
</feature>
<evidence type="ECO:0000256" key="7">
    <source>
        <dbReference type="ARBA" id="ARBA00022692"/>
    </source>
</evidence>
<dbReference type="SUPFAM" id="SSF55874">
    <property type="entry name" value="ATPase domain of HSP90 chaperone/DNA topoisomerase II/histidine kinase"/>
    <property type="match status" value="1"/>
</dbReference>
<proteinExistence type="predicted"/>
<dbReference type="GO" id="GO:0046983">
    <property type="term" value="F:protein dimerization activity"/>
    <property type="evidence" value="ECO:0007669"/>
    <property type="project" value="InterPro"/>
</dbReference>
<evidence type="ECO:0000256" key="8">
    <source>
        <dbReference type="ARBA" id="ARBA00022777"/>
    </source>
</evidence>
<comment type="caution">
    <text evidence="16">The sequence shown here is derived from an EMBL/GenBank/DDBJ whole genome shotgun (WGS) entry which is preliminary data.</text>
</comment>
<dbReference type="EMBL" id="ADVG01000004">
    <property type="protein sequence ID" value="EFH81789.1"/>
    <property type="molecule type" value="Genomic_DNA"/>
</dbReference>
<evidence type="ECO:0000256" key="2">
    <source>
        <dbReference type="ARBA" id="ARBA00004651"/>
    </source>
</evidence>
<feature type="domain" description="Histidine kinase" evidence="14">
    <location>
        <begin position="278"/>
        <end position="464"/>
    </location>
</feature>
<dbReference type="Gene3D" id="3.30.565.10">
    <property type="entry name" value="Histidine kinase-like ATPase, C-terminal domain"/>
    <property type="match status" value="1"/>
</dbReference>
<organism evidence="16 17">
    <name type="scientific">Ktedonobacter racemifer DSM 44963</name>
    <dbReference type="NCBI Taxonomy" id="485913"/>
    <lineage>
        <taxon>Bacteria</taxon>
        <taxon>Bacillati</taxon>
        <taxon>Chloroflexota</taxon>
        <taxon>Ktedonobacteria</taxon>
        <taxon>Ktedonobacterales</taxon>
        <taxon>Ktedonobacteraceae</taxon>
        <taxon>Ktedonobacter</taxon>
    </lineage>
</organism>
<protein>
    <recommendedName>
        <fullName evidence="3">histidine kinase</fullName>
        <ecNumber evidence="3">2.7.13.3</ecNumber>
    </recommendedName>
</protein>
<keyword evidence="8 16" id="KW-0418">Kinase</keyword>
<keyword evidence="10" id="KW-0902">Two-component regulatory system</keyword>
<dbReference type="Gene3D" id="1.20.5.1930">
    <property type="match status" value="1"/>
</dbReference>
<dbReference type="eggNOG" id="COG4585">
    <property type="taxonomic scope" value="Bacteria"/>
</dbReference>
<dbReference type="AlphaFoldDB" id="D6TYZ9"/>
<dbReference type="InterPro" id="IPR050482">
    <property type="entry name" value="Sensor_HK_TwoCompSys"/>
</dbReference>
<dbReference type="PANTHER" id="PTHR24421">
    <property type="entry name" value="NITRATE/NITRITE SENSOR PROTEIN NARX-RELATED"/>
    <property type="match status" value="1"/>
</dbReference>
<comment type="catalytic activity">
    <reaction evidence="1">
        <text>ATP + protein L-histidine = ADP + protein N-phospho-L-histidine.</text>
        <dbReference type="EC" id="2.7.13.3"/>
    </reaction>
</comment>
<gene>
    <name evidence="16" type="ORF">Krac_2538</name>
</gene>
<accession>D6TYZ9</accession>
<keyword evidence="4" id="KW-1003">Cell membrane</keyword>